<dbReference type="InterPro" id="IPR050189">
    <property type="entry name" value="MFS_Efflux_Transporters"/>
</dbReference>
<feature type="transmembrane region" description="Helical" evidence="6">
    <location>
        <begin position="200"/>
        <end position="222"/>
    </location>
</feature>
<feature type="transmembrane region" description="Helical" evidence="6">
    <location>
        <begin position="270"/>
        <end position="288"/>
    </location>
</feature>
<feature type="transmembrane region" description="Helical" evidence="6">
    <location>
        <begin position="163"/>
        <end position="180"/>
    </location>
</feature>
<feature type="transmembrane region" description="Helical" evidence="6">
    <location>
        <begin position="359"/>
        <end position="378"/>
    </location>
</feature>
<evidence type="ECO:0000256" key="3">
    <source>
        <dbReference type="ARBA" id="ARBA00022692"/>
    </source>
</evidence>
<dbReference type="EMBL" id="JAHRWL010000001">
    <property type="protein sequence ID" value="MBV2358963.1"/>
    <property type="molecule type" value="Genomic_DNA"/>
</dbReference>
<evidence type="ECO:0000313" key="8">
    <source>
        <dbReference type="EMBL" id="MBV2358963.1"/>
    </source>
</evidence>
<dbReference type="PROSITE" id="PS50850">
    <property type="entry name" value="MFS"/>
    <property type="match status" value="1"/>
</dbReference>
<keyword evidence="2" id="KW-1003">Cell membrane</keyword>
<proteinExistence type="predicted"/>
<evidence type="ECO:0000313" key="9">
    <source>
        <dbReference type="Proteomes" id="UP001166293"/>
    </source>
</evidence>
<keyword evidence="3 6" id="KW-0812">Transmembrane</keyword>
<dbReference type="Proteomes" id="UP001166293">
    <property type="component" value="Unassembled WGS sequence"/>
</dbReference>
<evidence type="ECO:0000256" key="6">
    <source>
        <dbReference type="SAM" id="Phobius"/>
    </source>
</evidence>
<evidence type="ECO:0000256" key="5">
    <source>
        <dbReference type="ARBA" id="ARBA00023136"/>
    </source>
</evidence>
<dbReference type="RefSeq" id="WP_217776805.1">
    <property type="nucleotide sequence ID" value="NZ_JAHRWL010000001.1"/>
</dbReference>
<keyword evidence="5 6" id="KW-0472">Membrane</keyword>
<feature type="transmembrane region" description="Helical" evidence="6">
    <location>
        <begin position="99"/>
        <end position="124"/>
    </location>
</feature>
<feature type="transmembrane region" description="Helical" evidence="6">
    <location>
        <begin position="43"/>
        <end position="63"/>
    </location>
</feature>
<feature type="transmembrane region" description="Helical" evidence="6">
    <location>
        <begin position="294"/>
        <end position="312"/>
    </location>
</feature>
<evidence type="ECO:0000256" key="1">
    <source>
        <dbReference type="ARBA" id="ARBA00004651"/>
    </source>
</evidence>
<dbReference type="Pfam" id="PF07690">
    <property type="entry name" value="MFS_1"/>
    <property type="match status" value="1"/>
</dbReference>
<protein>
    <submittedName>
        <fullName evidence="8">MFS transporter</fullName>
    </submittedName>
</protein>
<dbReference type="CDD" id="cd17324">
    <property type="entry name" value="MFS_NepI_like"/>
    <property type="match status" value="1"/>
</dbReference>
<comment type="caution">
    <text evidence="8">The sequence shown here is derived from an EMBL/GenBank/DDBJ whole genome shotgun (WGS) entry which is preliminary data.</text>
</comment>
<organism evidence="8 9">
    <name type="scientific">Thalassococcus arenae</name>
    <dbReference type="NCBI Taxonomy" id="2851652"/>
    <lineage>
        <taxon>Bacteria</taxon>
        <taxon>Pseudomonadati</taxon>
        <taxon>Pseudomonadota</taxon>
        <taxon>Alphaproteobacteria</taxon>
        <taxon>Rhodobacterales</taxon>
        <taxon>Roseobacteraceae</taxon>
        <taxon>Thalassococcus</taxon>
    </lineage>
</organism>
<dbReference type="PANTHER" id="PTHR43124:SF10">
    <property type="entry name" value="PURINE EFFLUX PUMP PBUE"/>
    <property type="match status" value="1"/>
</dbReference>
<feature type="transmembrane region" description="Helical" evidence="6">
    <location>
        <begin position="75"/>
        <end position="93"/>
    </location>
</feature>
<sequence length="390" mass="39918">MTDTAPRGLIALLSACNFVIGMGAFVVIGLLEPLSGGLGVPVASVGWVLTVYAFAYAVLSPLLVALTGRIGRRRVLFWGLALFALASALAALVDGLGPLLLLRVVAAAGAGVVTPVTSAIAAALSAPEQRGKALAAVLFGLTLSQVAGVPVGGWIAYTFGWQAAFGLVAALALPCLWLVWTRVPAGLSLPPVKLADLGRVLGDGPMMIAVLFTASFLAAIYVPYTFLPALLSETMGYGRDGITLALLVFGAAAVLGNLAGGWLADRIGPARTLTLLCLAQIVLMPPFSTLPMPGWLLLGLVFVWSFAGWSFTAGQQMRLIALDPQRASVLLSLNAAAIYVGIAAGSAAAGLVLDLAGLEMLGIAGGVAALAALAHLLWSQRVVNARMQGD</sequence>
<dbReference type="PANTHER" id="PTHR43124">
    <property type="entry name" value="PURINE EFFLUX PUMP PBUE"/>
    <property type="match status" value="1"/>
</dbReference>
<evidence type="ECO:0000256" key="4">
    <source>
        <dbReference type="ARBA" id="ARBA00022989"/>
    </source>
</evidence>
<keyword evidence="4 6" id="KW-1133">Transmembrane helix</keyword>
<evidence type="ECO:0000259" key="7">
    <source>
        <dbReference type="PROSITE" id="PS50850"/>
    </source>
</evidence>
<feature type="domain" description="Major facilitator superfamily (MFS) profile" evidence="7">
    <location>
        <begin position="9"/>
        <end position="383"/>
    </location>
</feature>
<reference evidence="8" key="1">
    <citation type="submission" date="2021-06" db="EMBL/GenBank/DDBJ databases">
        <title>Thalassococcus sp. CAU 1522 isolated from sea sand, Republic of Korea.</title>
        <authorList>
            <person name="Kim W."/>
        </authorList>
    </citation>
    <scope>NUCLEOTIDE SEQUENCE</scope>
    <source>
        <strain evidence="8">CAU 1522</strain>
    </source>
</reference>
<feature type="transmembrane region" description="Helical" evidence="6">
    <location>
        <begin position="136"/>
        <end position="157"/>
    </location>
</feature>
<name>A0ABS6N596_9RHOB</name>
<gene>
    <name evidence="8" type="ORF">KUH32_04180</name>
</gene>
<keyword evidence="9" id="KW-1185">Reference proteome</keyword>
<dbReference type="InterPro" id="IPR011701">
    <property type="entry name" value="MFS"/>
</dbReference>
<evidence type="ECO:0000256" key="2">
    <source>
        <dbReference type="ARBA" id="ARBA00022475"/>
    </source>
</evidence>
<feature type="transmembrane region" description="Helical" evidence="6">
    <location>
        <begin position="9"/>
        <end position="31"/>
    </location>
</feature>
<comment type="subcellular location">
    <subcellularLocation>
        <location evidence="1">Cell membrane</location>
        <topology evidence="1">Multi-pass membrane protein</topology>
    </subcellularLocation>
</comment>
<feature type="transmembrane region" description="Helical" evidence="6">
    <location>
        <begin position="242"/>
        <end position="263"/>
    </location>
</feature>
<dbReference type="InterPro" id="IPR020846">
    <property type="entry name" value="MFS_dom"/>
</dbReference>
<accession>A0ABS6N596</accession>
<feature type="transmembrane region" description="Helical" evidence="6">
    <location>
        <begin position="333"/>
        <end position="353"/>
    </location>
</feature>